<feature type="compositionally biased region" description="Basic and acidic residues" evidence="10">
    <location>
        <begin position="17"/>
        <end position="26"/>
    </location>
</feature>
<feature type="compositionally biased region" description="Polar residues" evidence="10">
    <location>
        <begin position="409"/>
        <end position="419"/>
    </location>
</feature>
<feature type="DNA-binding region" description="Homeobox" evidence="8">
    <location>
        <begin position="91"/>
        <end position="134"/>
    </location>
</feature>
<feature type="compositionally biased region" description="Basic and acidic residues" evidence="10">
    <location>
        <begin position="261"/>
        <end position="277"/>
    </location>
</feature>
<evidence type="ECO:0000256" key="8">
    <source>
        <dbReference type="PROSITE-ProRule" id="PRU00108"/>
    </source>
</evidence>
<evidence type="ECO:0000256" key="5">
    <source>
        <dbReference type="ARBA" id="ARBA00023155"/>
    </source>
</evidence>
<evidence type="ECO:0000313" key="12">
    <source>
        <dbReference type="Ensembl" id="ENSAOCP00000014110.2"/>
    </source>
</evidence>
<dbReference type="PROSITE" id="PS50071">
    <property type="entry name" value="HOMEOBOX_2"/>
    <property type="match status" value="2"/>
</dbReference>
<evidence type="ECO:0000313" key="13">
    <source>
        <dbReference type="Proteomes" id="UP001501940"/>
    </source>
</evidence>
<keyword evidence="3" id="KW-0832">Ubl conjugation</keyword>
<dbReference type="Gene3D" id="1.10.10.60">
    <property type="entry name" value="Homeodomain-like"/>
    <property type="match status" value="2"/>
</dbReference>
<evidence type="ECO:0000256" key="3">
    <source>
        <dbReference type="ARBA" id="ARBA00022843"/>
    </source>
</evidence>
<organism evidence="12 13">
    <name type="scientific">Amphiprion ocellaris</name>
    <name type="common">Clown anemonefish</name>
    <dbReference type="NCBI Taxonomy" id="80972"/>
    <lineage>
        <taxon>Eukaryota</taxon>
        <taxon>Metazoa</taxon>
        <taxon>Chordata</taxon>
        <taxon>Craniata</taxon>
        <taxon>Vertebrata</taxon>
        <taxon>Euteleostomi</taxon>
        <taxon>Actinopterygii</taxon>
        <taxon>Neopterygii</taxon>
        <taxon>Teleostei</taxon>
        <taxon>Neoteleostei</taxon>
        <taxon>Acanthomorphata</taxon>
        <taxon>Ovalentaria</taxon>
        <taxon>Pomacentridae</taxon>
        <taxon>Amphiprion</taxon>
    </lineage>
</organism>
<dbReference type="STRING" id="80972.ENSAOCP00000014110"/>
<dbReference type="GO" id="GO:0000981">
    <property type="term" value="F:DNA-binding transcription factor activity, RNA polymerase II-specific"/>
    <property type="evidence" value="ECO:0007669"/>
    <property type="project" value="TreeGrafter"/>
</dbReference>
<keyword evidence="2" id="KW-1017">Isopeptide bond</keyword>
<dbReference type="OrthoDB" id="6159439at2759"/>
<name>A0A3Q1BIQ1_AMPOC</name>
<evidence type="ECO:0000256" key="7">
    <source>
        <dbReference type="ARBA" id="ARBA00040117"/>
    </source>
</evidence>
<keyword evidence="13" id="KW-1185">Reference proteome</keyword>
<comment type="subcellular location">
    <subcellularLocation>
        <location evidence="1 8 9">Nucleus</location>
    </subcellularLocation>
</comment>
<dbReference type="OMA" id="ISWDYED"/>
<reference evidence="12" key="3">
    <citation type="submission" date="2025-09" db="UniProtKB">
        <authorList>
            <consortium name="Ensembl"/>
        </authorList>
    </citation>
    <scope>IDENTIFICATION</scope>
</reference>
<dbReference type="SUPFAM" id="SSF46689">
    <property type="entry name" value="Homeodomain-like"/>
    <property type="match status" value="2"/>
</dbReference>
<dbReference type="GO" id="GO:0005634">
    <property type="term" value="C:nucleus"/>
    <property type="evidence" value="ECO:0007669"/>
    <property type="project" value="UniProtKB-SubCell"/>
</dbReference>
<protein>
    <recommendedName>
        <fullName evidence="7">Zinc fingers and homeoboxes protein 1</fullName>
    </recommendedName>
</protein>
<feature type="DNA-binding region" description="Homeobox" evidence="8">
    <location>
        <begin position="437"/>
        <end position="486"/>
    </location>
</feature>
<dbReference type="PANTHER" id="PTHR15467:SF4">
    <property type="entry name" value="ZINC FINGERS AND HOMEOBOXES PROTEIN 1"/>
    <property type="match status" value="1"/>
</dbReference>
<evidence type="ECO:0000256" key="4">
    <source>
        <dbReference type="ARBA" id="ARBA00023125"/>
    </source>
</evidence>
<dbReference type="Pfam" id="PF00046">
    <property type="entry name" value="Homeodomain"/>
    <property type="match status" value="2"/>
</dbReference>
<dbReference type="InterPro" id="IPR009057">
    <property type="entry name" value="Homeodomain-like_sf"/>
</dbReference>
<feature type="region of interest" description="Disordered" evidence="10">
    <location>
        <begin position="171"/>
        <end position="277"/>
    </location>
</feature>
<keyword evidence="6 8" id="KW-0539">Nucleus</keyword>
<feature type="region of interest" description="Disordered" evidence="10">
    <location>
        <begin position="406"/>
        <end position="433"/>
    </location>
</feature>
<dbReference type="Proteomes" id="UP001501940">
    <property type="component" value="Chromosome 23"/>
</dbReference>
<feature type="region of interest" description="Disordered" evidence="10">
    <location>
        <begin position="1"/>
        <end position="28"/>
    </location>
</feature>
<dbReference type="CDD" id="cd00086">
    <property type="entry name" value="homeodomain"/>
    <property type="match status" value="2"/>
</dbReference>
<feature type="compositionally biased region" description="Polar residues" evidence="10">
    <location>
        <begin position="1"/>
        <end position="12"/>
    </location>
</feature>
<dbReference type="PANTHER" id="PTHR15467">
    <property type="entry name" value="ZINC-FINGERS AND HOMEOBOXES RELATED"/>
    <property type="match status" value="1"/>
</dbReference>
<dbReference type="InterPro" id="IPR001356">
    <property type="entry name" value="HD"/>
</dbReference>
<dbReference type="SMART" id="SM00389">
    <property type="entry name" value="HOX"/>
    <property type="match status" value="2"/>
</dbReference>
<feature type="compositionally biased region" description="Polar residues" evidence="10">
    <location>
        <begin position="328"/>
        <end position="341"/>
    </location>
</feature>
<reference evidence="12" key="2">
    <citation type="submission" date="2025-08" db="UniProtKB">
        <authorList>
            <consortium name="Ensembl"/>
        </authorList>
    </citation>
    <scope>IDENTIFICATION</scope>
</reference>
<feature type="domain" description="Homeobox" evidence="11">
    <location>
        <begin position="89"/>
        <end position="133"/>
    </location>
</feature>
<keyword evidence="5 8" id="KW-0371">Homeobox</keyword>
<evidence type="ECO:0000256" key="9">
    <source>
        <dbReference type="RuleBase" id="RU000682"/>
    </source>
</evidence>
<dbReference type="GeneTree" id="ENSGT00940000176132"/>
<keyword evidence="4 8" id="KW-0238">DNA-binding</keyword>
<accession>A0A3Q1BIQ1</accession>
<proteinExistence type="predicted"/>
<feature type="region of interest" description="Disordered" evidence="10">
    <location>
        <begin position="328"/>
        <end position="362"/>
    </location>
</feature>
<evidence type="ECO:0000256" key="6">
    <source>
        <dbReference type="ARBA" id="ARBA00023242"/>
    </source>
</evidence>
<evidence type="ECO:0000256" key="10">
    <source>
        <dbReference type="SAM" id="MobiDB-lite"/>
    </source>
</evidence>
<feature type="domain" description="Homeobox" evidence="11">
    <location>
        <begin position="435"/>
        <end position="485"/>
    </location>
</feature>
<feature type="compositionally biased region" description="Polar residues" evidence="10">
    <location>
        <begin position="349"/>
        <end position="361"/>
    </location>
</feature>
<evidence type="ECO:0000259" key="11">
    <source>
        <dbReference type="PROSITE" id="PS50071"/>
    </source>
</evidence>
<reference evidence="12 13" key="1">
    <citation type="submission" date="2022-01" db="EMBL/GenBank/DDBJ databases">
        <title>A chromosome-scale genome assembly of the false clownfish, Amphiprion ocellaris.</title>
        <authorList>
            <person name="Ryu T."/>
        </authorList>
    </citation>
    <scope>NUCLEOTIDE SEQUENCE [LARGE SCALE GENOMIC DNA]</scope>
</reference>
<feature type="compositionally biased region" description="Basic and acidic residues" evidence="10">
    <location>
        <begin position="171"/>
        <end position="230"/>
    </location>
</feature>
<dbReference type="Ensembl" id="ENSAOCT00000022359.2">
    <property type="protein sequence ID" value="ENSAOCP00000014110.2"/>
    <property type="gene ID" value="ENSAOCG00000018725.2"/>
</dbReference>
<sequence length="539" mass="61263">MEGTPLNNQESLPQKRKMTEIADRGPHIPVQKTLDTSAETLTISDSNTASQAFSMNQMSAVCLPLLSESKKIIWVKSDEIDLQMKGTAELNKAFGRFPYLSHRQMAALAQRCSLHPDQVKVWFMARRLQYGISWDYSDIHDVWRKFKSPQTNAQGKKELLNIVKENVKEDSGKMKRKVKVSEGRKAEEAKQEQSAKGGGMREETVRADELLPEQPVRKQKDRKVEEDKSNKLKKRKRISVTDKSGKKKIKQDSEGMVEGAGKMEAKRDEVKSEGQKCTESEATFYGRNKKKARVNKRLMSIQESPACKSFAEPERPLDPLLVHQPQTQTFDASPPSGNQTALLKGDDIPSSTPNIHKTPMNTGLEGKTEIAAWQERELYAEATNHNVFDNDVDTLKELLEGDSFVATDGPSNFPQQQRSLDTRKPPPQTRCNAKTQPQLAMMRTAFSHCQYPDREQYDRLAELVGIPRCTLVQWFSDMRYYLKKGRPRWMNQEKYDRALANIKYRQCINALARTEPIEGAVKMMVESSEGCDTENEAAE</sequence>
<dbReference type="AlphaFoldDB" id="A0A3Q1BIQ1"/>
<dbReference type="GO" id="GO:0003677">
    <property type="term" value="F:DNA binding"/>
    <property type="evidence" value="ECO:0007669"/>
    <property type="project" value="UniProtKB-UniRule"/>
</dbReference>
<evidence type="ECO:0000256" key="2">
    <source>
        <dbReference type="ARBA" id="ARBA00022499"/>
    </source>
</evidence>
<evidence type="ECO:0000256" key="1">
    <source>
        <dbReference type="ARBA" id="ARBA00004123"/>
    </source>
</evidence>